<dbReference type="Pfam" id="PF19575">
    <property type="entry name" value="HTH_58"/>
    <property type="match status" value="1"/>
</dbReference>
<evidence type="ECO:0000313" key="2">
    <source>
        <dbReference type="EMBL" id="MFC6006081.1"/>
    </source>
</evidence>
<organism evidence="2 3">
    <name type="scientific">Angustibacter luteus</name>
    <dbReference type="NCBI Taxonomy" id="658456"/>
    <lineage>
        <taxon>Bacteria</taxon>
        <taxon>Bacillati</taxon>
        <taxon>Actinomycetota</taxon>
        <taxon>Actinomycetes</taxon>
        <taxon>Kineosporiales</taxon>
        <taxon>Kineosporiaceae</taxon>
    </lineage>
</organism>
<evidence type="ECO:0000259" key="1">
    <source>
        <dbReference type="Pfam" id="PF19575"/>
    </source>
</evidence>
<sequence>MTTTVKKGARLTGDDRTRMTKTVTSLYREGKSIRDISAATGRSYGFVHRVLSESDLVLRGRGGATRRRTA</sequence>
<name>A0ABW1J9Z8_9ACTN</name>
<gene>
    <name evidence="2" type="ORF">ACFQDO_02965</name>
</gene>
<evidence type="ECO:0000313" key="3">
    <source>
        <dbReference type="Proteomes" id="UP001596189"/>
    </source>
</evidence>
<comment type="caution">
    <text evidence="2">The sequence shown here is derived from an EMBL/GenBank/DDBJ whole genome shotgun (WGS) entry which is preliminary data.</text>
</comment>
<dbReference type="Proteomes" id="UP001596189">
    <property type="component" value="Unassembled WGS sequence"/>
</dbReference>
<dbReference type="EMBL" id="JBHSRD010000002">
    <property type="protein sequence ID" value="MFC6006081.1"/>
    <property type="molecule type" value="Genomic_DNA"/>
</dbReference>
<dbReference type="RefSeq" id="WP_345716944.1">
    <property type="nucleotide sequence ID" value="NZ_BAABFP010000005.1"/>
</dbReference>
<reference evidence="3" key="1">
    <citation type="journal article" date="2019" name="Int. J. Syst. Evol. Microbiol.">
        <title>The Global Catalogue of Microorganisms (GCM) 10K type strain sequencing project: providing services to taxonomists for standard genome sequencing and annotation.</title>
        <authorList>
            <consortium name="The Broad Institute Genomics Platform"/>
            <consortium name="The Broad Institute Genome Sequencing Center for Infectious Disease"/>
            <person name="Wu L."/>
            <person name="Ma J."/>
        </authorList>
    </citation>
    <scope>NUCLEOTIDE SEQUENCE [LARGE SCALE GENOMIC DNA]</scope>
    <source>
        <strain evidence="3">KACC 14249</strain>
    </source>
</reference>
<accession>A0ABW1J9Z8</accession>
<feature type="domain" description="Helix-turn-helix" evidence="1">
    <location>
        <begin position="5"/>
        <end position="66"/>
    </location>
</feature>
<keyword evidence="3" id="KW-1185">Reference proteome</keyword>
<protein>
    <submittedName>
        <fullName evidence="2">Helix-turn-helix domain-containing protein</fullName>
    </submittedName>
</protein>
<proteinExistence type="predicted"/>
<dbReference type="InterPro" id="IPR045745">
    <property type="entry name" value="HTH_58_Actinobacteria-type"/>
</dbReference>